<keyword evidence="2" id="KW-0472">Membrane</keyword>
<reference evidence="3 4" key="1">
    <citation type="submission" date="2017-12" db="EMBL/GenBank/DDBJ databases">
        <authorList>
            <consortium name="DOE Joint Genome Institute"/>
            <person name="Haridas S."/>
            <person name="Kjaerbolling I."/>
            <person name="Vesth T.C."/>
            <person name="Frisvad J.C."/>
            <person name="Nybo J.L."/>
            <person name="Theobald S."/>
            <person name="Kuo A."/>
            <person name="Bowyer P."/>
            <person name="Matsuda Y."/>
            <person name="Mondo S."/>
            <person name="Lyhne E.K."/>
            <person name="Kogle M.E."/>
            <person name="Clum A."/>
            <person name="Lipzen A."/>
            <person name="Salamov A."/>
            <person name="Ngan C.Y."/>
            <person name="Daum C."/>
            <person name="Chiniquy J."/>
            <person name="Barry K."/>
            <person name="LaButti K."/>
            <person name="Simmons B.A."/>
            <person name="Magnuson J.K."/>
            <person name="Mortensen U.H."/>
            <person name="Larsen T.O."/>
            <person name="Grigoriev I.V."/>
            <person name="Baker S.E."/>
            <person name="Andersen M.R."/>
            <person name="Nordberg H.P."/>
            <person name="Cantor M.N."/>
            <person name="Hua S.X."/>
        </authorList>
    </citation>
    <scope>NUCLEOTIDE SEQUENCE [LARGE SCALE GENOMIC DNA]</scope>
    <source>
        <strain evidence="3 4">CBS 102.13</strain>
    </source>
</reference>
<evidence type="ECO:0000313" key="4">
    <source>
        <dbReference type="Proteomes" id="UP000234585"/>
    </source>
</evidence>
<name>A0A2I2F859_ASPCN</name>
<feature type="transmembrane region" description="Helical" evidence="2">
    <location>
        <begin position="271"/>
        <end position="291"/>
    </location>
</feature>
<dbReference type="Proteomes" id="UP000234585">
    <property type="component" value="Unassembled WGS sequence"/>
</dbReference>
<keyword evidence="2" id="KW-0812">Transmembrane</keyword>
<feature type="transmembrane region" description="Helical" evidence="2">
    <location>
        <begin position="167"/>
        <end position="187"/>
    </location>
</feature>
<accession>A0A2I2F859</accession>
<evidence type="ECO:0000256" key="2">
    <source>
        <dbReference type="SAM" id="Phobius"/>
    </source>
</evidence>
<sequence length="415" mass="44694">MGPAAESLRQQWQEPSDVFTILLIIGGDIVHRALGAVSGGTLTPVAFSYGWVAYAMSALLSTAGEARLLPPSPVPDLAVINLSSGYRRTNRSWTIGRLFETYDSWMPPPVRDRIAHPVLPPPPSTTADEEVQHHPPAPPAAAAVPLCVAVYTWAVPRLQPGRTGRDWVWWTGLVTTAAQLGLSVVPFATAADWRVFLLTAGGTALAYAQGALPQWRREKWACRAGNSAKHVALTLGNGSQHVVVVLGHERGLDLEDLAGGQVRGRSARGTGLVMAALAVLWFLLLVTSTGIETHTWYLLGVGALGLLQNLVVAGAPRAPAMLGVPIELATTRLPGGGGEPAPMVFAGMKVMFTLMELEMAYPGFGKGLLGEFFPGQLRPWETEWWASSDVERRRELLREARLQESLRMMKPGRGS</sequence>
<evidence type="ECO:0000256" key="1">
    <source>
        <dbReference type="SAM" id="MobiDB-lite"/>
    </source>
</evidence>
<evidence type="ECO:0000313" key="3">
    <source>
        <dbReference type="EMBL" id="PLB36805.1"/>
    </source>
</evidence>
<proteinExistence type="predicted"/>
<feature type="transmembrane region" description="Helical" evidence="2">
    <location>
        <begin position="297"/>
        <end position="315"/>
    </location>
</feature>
<organism evidence="3 4">
    <name type="scientific">Aspergillus candidus</name>
    <dbReference type="NCBI Taxonomy" id="41067"/>
    <lineage>
        <taxon>Eukaryota</taxon>
        <taxon>Fungi</taxon>
        <taxon>Dikarya</taxon>
        <taxon>Ascomycota</taxon>
        <taxon>Pezizomycotina</taxon>
        <taxon>Eurotiomycetes</taxon>
        <taxon>Eurotiomycetidae</taxon>
        <taxon>Eurotiales</taxon>
        <taxon>Aspergillaceae</taxon>
        <taxon>Aspergillus</taxon>
        <taxon>Aspergillus subgen. Circumdati</taxon>
    </lineage>
</organism>
<feature type="transmembrane region" description="Helical" evidence="2">
    <location>
        <begin position="193"/>
        <end position="212"/>
    </location>
</feature>
<keyword evidence="2" id="KW-1133">Transmembrane helix</keyword>
<gene>
    <name evidence="3" type="ORF">BDW47DRAFT_132606</name>
</gene>
<dbReference type="OrthoDB" id="1937642at2759"/>
<protein>
    <submittedName>
        <fullName evidence="3">Uncharacterized protein</fullName>
    </submittedName>
</protein>
<dbReference type="AlphaFoldDB" id="A0A2I2F859"/>
<dbReference type="EMBL" id="KZ559148">
    <property type="protein sequence ID" value="PLB36805.1"/>
    <property type="molecule type" value="Genomic_DNA"/>
</dbReference>
<dbReference type="GeneID" id="36524767"/>
<dbReference type="RefSeq" id="XP_024670817.1">
    <property type="nucleotide sequence ID" value="XM_024817607.1"/>
</dbReference>
<feature type="region of interest" description="Disordered" evidence="1">
    <location>
        <begin position="117"/>
        <end position="137"/>
    </location>
</feature>
<dbReference type="STRING" id="41067.A0A2I2F859"/>
<keyword evidence="4" id="KW-1185">Reference proteome</keyword>